<reference evidence="1" key="1">
    <citation type="submission" date="2023-04" db="EMBL/GenBank/DDBJ databases">
        <title>Draft Genome sequencing of Naganishia species isolated from polar environments using Oxford Nanopore Technology.</title>
        <authorList>
            <person name="Leo P."/>
            <person name="Venkateswaran K."/>
        </authorList>
    </citation>
    <scope>NUCLEOTIDE SEQUENCE</scope>
    <source>
        <strain evidence="1">DBVPG 5303</strain>
    </source>
</reference>
<evidence type="ECO:0000313" key="2">
    <source>
        <dbReference type="Proteomes" id="UP001234202"/>
    </source>
</evidence>
<gene>
    <name evidence="1" type="ORF">QFC24_003483</name>
</gene>
<sequence>MLHRGHRTWTPYVDPHPDKENALSGLPLKTPIRHAGQLGGGKHHTTNGKASLLGGKQAAPLTGNGKATGSSLLGKGKDAAGGVEAKRIPMTVFKDRNLVLTGKKNGVSMRGSGEEGGEGDTFGIKKLEFKVAGTTSTKPKSNLSQQVSIPSPADDGFSALPQETPFTAKTQARASLNGVESTPLPSATRSRRRSRSSFTPLRSSPDSLQPLQMASTPLPSRLSTGSVNRFPSSTSLSNLLAPAPLDKSFVTPARPSYRAYLSPPDYEMDGEDEDISGRDESFEMGDMRQRMGSLGVVDENEAEMMMDAEMDTEVQMDATVESDDEVEYMPPKAVPLPEEIPFDFVPLKLLGQQLNQIKSDFLIAESDSDDEAYPYVERLWSFDMGKQELLLGGWEGDDDVLSAGVAKKLTAPKRLELKPDMEFNNPIFATLKINQSRVPGPSRRTAPVTAQTGSQPRTLTGRRVPASTTSRPFSSTVAGRPQVPTTVKRQPMSSVSKPASSTTTRQPLPTPQIRPRALLPSVTRIAIPPTTIRRPLTGTGTAPQKDAIRRTGTTRPVVGDRPRPVIRVVPAPAPEPMLHCEDIGFDL</sequence>
<dbReference type="EMBL" id="JASBWV010000011">
    <property type="protein sequence ID" value="KAJ9123709.1"/>
    <property type="molecule type" value="Genomic_DNA"/>
</dbReference>
<name>A0ACC2XJT8_9TREE</name>
<protein>
    <submittedName>
        <fullName evidence="1">Uncharacterized protein</fullName>
    </submittedName>
</protein>
<evidence type="ECO:0000313" key="1">
    <source>
        <dbReference type="EMBL" id="KAJ9123709.1"/>
    </source>
</evidence>
<comment type="caution">
    <text evidence="1">The sequence shown here is derived from an EMBL/GenBank/DDBJ whole genome shotgun (WGS) entry which is preliminary data.</text>
</comment>
<dbReference type="Proteomes" id="UP001234202">
    <property type="component" value="Unassembled WGS sequence"/>
</dbReference>
<accession>A0ACC2XJT8</accession>
<keyword evidence="2" id="KW-1185">Reference proteome</keyword>
<proteinExistence type="predicted"/>
<organism evidence="1 2">
    <name type="scientific">Naganishia onofrii</name>
    <dbReference type="NCBI Taxonomy" id="1851511"/>
    <lineage>
        <taxon>Eukaryota</taxon>
        <taxon>Fungi</taxon>
        <taxon>Dikarya</taxon>
        <taxon>Basidiomycota</taxon>
        <taxon>Agaricomycotina</taxon>
        <taxon>Tremellomycetes</taxon>
        <taxon>Filobasidiales</taxon>
        <taxon>Filobasidiaceae</taxon>
        <taxon>Naganishia</taxon>
    </lineage>
</organism>